<evidence type="ECO:0000259" key="9">
    <source>
        <dbReference type="PROSITE" id="PS50268"/>
    </source>
</evidence>
<dbReference type="OrthoDB" id="6250271at2759"/>
<evidence type="ECO:0000256" key="8">
    <source>
        <dbReference type="PROSITE-ProRule" id="PRU00043"/>
    </source>
</evidence>
<feature type="domain" description="Cadherin" evidence="9">
    <location>
        <begin position="62"/>
        <end position="166"/>
    </location>
</feature>
<organism evidence="10 11">
    <name type="scientific">Ramazzottius varieornatus</name>
    <name type="common">Water bear</name>
    <name type="synonym">Tardigrade</name>
    <dbReference type="NCBI Taxonomy" id="947166"/>
    <lineage>
        <taxon>Eukaryota</taxon>
        <taxon>Metazoa</taxon>
        <taxon>Ecdysozoa</taxon>
        <taxon>Tardigrada</taxon>
        <taxon>Eutardigrada</taxon>
        <taxon>Parachela</taxon>
        <taxon>Hypsibioidea</taxon>
        <taxon>Ramazzottiidae</taxon>
        <taxon>Ramazzottius</taxon>
    </lineage>
</organism>
<evidence type="ECO:0000256" key="7">
    <source>
        <dbReference type="ARBA" id="ARBA00023136"/>
    </source>
</evidence>
<keyword evidence="6" id="KW-1133">Transmembrane helix</keyword>
<evidence type="ECO:0000256" key="2">
    <source>
        <dbReference type="ARBA" id="ARBA00022692"/>
    </source>
</evidence>
<keyword evidence="2" id="KW-0812">Transmembrane</keyword>
<dbReference type="PANTHER" id="PTHR24025">
    <property type="entry name" value="DESMOGLEIN FAMILY MEMBER"/>
    <property type="match status" value="1"/>
</dbReference>
<keyword evidence="5" id="KW-0130">Cell adhesion</keyword>
<dbReference type="GO" id="GO:0007156">
    <property type="term" value="P:homophilic cell adhesion via plasma membrane adhesion molecules"/>
    <property type="evidence" value="ECO:0007669"/>
    <property type="project" value="InterPro"/>
</dbReference>
<dbReference type="InterPro" id="IPR002126">
    <property type="entry name" value="Cadherin-like_dom"/>
</dbReference>
<gene>
    <name evidence="10" type="primary">RvY_19271-1</name>
    <name evidence="10" type="synonym">RvY_19271.1</name>
    <name evidence="10" type="ORF">RvY_19271</name>
</gene>
<dbReference type="GO" id="GO:0016020">
    <property type="term" value="C:membrane"/>
    <property type="evidence" value="ECO:0007669"/>
    <property type="project" value="UniProtKB-SubCell"/>
</dbReference>
<dbReference type="InterPro" id="IPR050971">
    <property type="entry name" value="Cadherin-domain_protein"/>
</dbReference>
<dbReference type="GO" id="GO:0005911">
    <property type="term" value="C:cell-cell junction"/>
    <property type="evidence" value="ECO:0007669"/>
    <property type="project" value="TreeGrafter"/>
</dbReference>
<evidence type="ECO:0000256" key="6">
    <source>
        <dbReference type="ARBA" id="ARBA00022989"/>
    </source>
</evidence>
<evidence type="ECO:0000313" key="11">
    <source>
        <dbReference type="Proteomes" id="UP000186922"/>
    </source>
</evidence>
<evidence type="ECO:0000256" key="3">
    <source>
        <dbReference type="ARBA" id="ARBA00022737"/>
    </source>
</evidence>
<dbReference type="Proteomes" id="UP000186922">
    <property type="component" value="Unassembled WGS sequence"/>
</dbReference>
<keyword evidence="11" id="KW-1185">Reference proteome</keyword>
<dbReference type="CDD" id="cd11304">
    <property type="entry name" value="Cadherin_repeat"/>
    <property type="match status" value="7"/>
</dbReference>
<dbReference type="PROSITE" id="PS50268">
    <property type="entry name" value="CADHERIN_2"/>
    <property type="match status" value="1"/>
</dbReference>
<dbReference type="Gene3D" id="2.60.40.60">
    <property type="entry name" value="Cadherins"/>
    <property type="match status" value="5"/>
</dbReference>
<name>A0A1D1W8V8_RAMVA</name>
<evidence type="ECO:0000256" key="4">
    <source>
        <dbReference type="ARBA" id="ARBA00022837"/>
    </source>
</evidence>
<dbReference type="GO" id="GO:0005509">
    <property type="term" value="F:calcium ion binding"/>
    <property type="evidence" value="ECO:0007669"/>
    <property type="project" value="UniProtKB-UniRule"/>
</dbReference>
<evidence type="ECO:0000313" key="10">
    <source>
        <dbReference type="EMBL" id="GAV09787.1"/>
    </source>
</evidence>
<evidence type="ECO:0000256" key="1">
    <source>
        <dbReference type="ARBA" id="ARBA00004370"/>
    </source>
</evidence>
<dbReference type="AlphaFoldDB" id="A0A1D1W8V8"/>
<protein>
    <recommendedName>
        <fullName evidence="9">Cadherin domain-containing protein</fullName>
    </recommendedName>
</protein>
<keyword evidence="4 8" id="KW-0106">Calcium</keyword>
<accession>A0A1D1W8V8</accession>
<dbReference type="Pfam" id="PF00028">
    <property type="entry name" value="Cadherin"/>
    <property type="match status" value="1"/>
</dbReference>
<dbReference type="EMBL" id="BDGG01000027">
    <property type="protein sequence ID" value="GAV09787.1"/>
    <property type="molecule type" value="Genomic_DNA"/>
</dbReference>
<dbReference type="STRING" id="947166.A0A1D1W8V8"/>
<comment type="caution">
    <text evidence="10">The sequence shown here is derived from an EMBL/GenBank/DDBJ whole genome shotgun (WGS) entry which is preliminary data.</text>
</comment>
<dbReference type="PANTHER" id="PTHR24025:SF23">
    <property type="entry name" value="NEURAL-CADHERIN"/>
    <property type="match status" value="1"/>
</dbReference>
<keyword evidence="3" id="KW-0677">Repeat</keyword>
<sequence>MSQTLDVLIRLLVDAKLTMLTSGGSSHRVLVTVIVMVASTIFTSSAQFQSRQTSTGSVVTCSQALYTASINETAAIGTLVLTPTATNANSNTLVWSIDDTSLQKFTINPSTGAISVGSQLARSFAVGRSALEFTIKAADSVNPSQTCQSTVRINIIPVVAPSVPSTGSGSTTGFSQTSFTLTASNCAVGATVGQVGSGTTTGSGFTYSLTSPNTYFSISSTTGIITLLQIPPAGTYSLTATSISSSGVTTSVPVSITTTCNGFGTGTGTGSFPQSSYSFTVSSCLVGSTVGQVVVSFSSGLGNTYSLTSPNTYFSIQSSTGLITLLQIPPSGSYTVFVSTVSPLTGITSSVPVTITVSCNGGIGTTGVTFTQSPYTFTLTTCSLGSFVGSVTGFSTTGGILTYSLLTPNQYFTINPTTGLITTIQIPPTGATQSLLVQATSSTGQTGVASVSVLSSCANTGSGTGTALTPTFTNSNYQFTVTSCTPGAFIGQVSAISPNGGTVTYSVNNGNGIFSVDPTSGLITSLSTPTIGIQTFYVQATSSLGGTAIAPVTITTSCNGINNGINNGGVFSGIVSQGTVPIFNQPYYTFTVTSCTAGTSVGQVFASPGLGTFPTIGVSTPILYSIDNGNPYYTINPTTGQITQSAVPVGTSQTLTVRAQTINGYTSSVPLTITSSCSGSQGTAAYTFTSSSCTPGSVIGQITSVASTGTTPTYSLVGSNSLFAISPTGQITAVGQQVSGTQTFQVLATTPDGGSATASVTVTSTCTGTSPSNAPLAFGQSLYTFIASSCNAGSNIGQVTVGSNPTGGTLTYTLQGGNNQFSINPITGSILAATTLTGGTASFTVTAVSSTGQSGSATVTVTSNCGSNIPTIGAGYPNTGYPNNYGPLYGPTYGNNQPTYPSGGGGGYSGNYEPAPYANPGYNTVPIGPIYGGPSGPNYGGGSAYRNTASYGSGAPYAAGSGAYAGGNFLTSRSMPPQFRQPVYSCSLPCSATDVQRACILKASNAAQDTITYTLNPSDKFEMDPNTGEIRTIGFVRIAGTYQLTASAADPFGGTTTVPVTLTVTGSC</sequence>
<evidence type="ECO:0000256" key="5">
    <source>
        <dbReference type="ARBA" id="ARBA00022889"/>
    </source>
</evidence>
<keyword evidence="7" id="KW-0472">Membrane</keyword>
<reference evidence="10 11" key="1">
    <citation type="journal article" date="2016" name="Nat. Commun.">
        <title>Extremotolerant tardigrade genome and improved radiotolerance of human cultured cells by tardigrade-unique protein.</title>
        <authorList>
            <person name="Hashimoto T."/>
            <person name="Horikawa D.D."/>
            <person name="Saito Y."/>
            <person name="Kuwahara H."/>
            <person name="Kozuka-Hata H."/>
            <person name="Shin-I T."/>
            <person name="Minakuchi Y."/>
            <person name="Ohishi K."/>
            <person name="Motoyama A."/>
            <person name="Aizu T."/>
            <person name="Enomoto A."/>
            <person name="Kondo K."/>
            <person name="Tanaka S."/>
            <person name="Hara Y."/>
            <person name="Koshikawa S."/>
            <person name="Sagara H."/>
            <person name="Miura T."/>
            <person name="Yokobori S."/>
            <person name="Miyagawa K."/>
            <person name="Suzuki Y."/>
            <person name="Kubo T."/>
            <person name="Oyama M."/>
            <person name="Kohara Y."/>
            <person name="Fujiyama A."/>
            <person name="Arakawa K."/>
            <person name="Katayama T."/>
            <person name="Toyoda A."/>
            <person name="Kunieda T."/>
        </authorList>
    </citation>
    <scope>NUCLEOTIDE SEQUENCE [LARGE SCALE GENOMIC DNA]</scope>
    <source>
        <strain evidence="10 11">YOKOZUNA-1</strain>
    </source>
</reference>
<dbReference type="SUPFAM" id="SSF49313">
    <property type="entry name" value="Cadherin-like"/>
    <property type="match status" value="6"/>
</dbReference>
<dbReference type="SMART" id="SM00112">
    <property type="entry name" value="CA"/>
    <property type="match status" value="4"/>
</dbReference>
<comment type="subcellular location">
    <subcellularLocation>
        <location evidence="1">Membrane</location>
    </subcellularLocation>
</comment>
<dbReference type="InterPro" id="IPR015919">
    <property type="entry name" value="Cadherin-like_sf"/>
</dbReference>
<proteinExistence type="predicted"/>